<comment type="caution">
    <text evidence="2">The sequence shown here is derived from an EMBL/GenBank/DDBJ whole genome shotgun (WGS) entry which is preliminary data.</text>
</comment>
<dbReference type="AlphaFoldDB" id="A0ABD1AXH1"/>
<dbReference type="PANTHER" id="PTHR47165">
    <property type="entry name" value="OS03G0429900 PROTEIN"/>
    <property type="match status" value="1"/>
</dbReference>
<dbReference type="InterPro" id="IPR012340">
    <property type="entry name" value="NA-bd_OB-fold"/>
</dbReference>
<feature type="domain" description="Replication protein A 70 kDa DNA-binding subunit B/D first OB fold" evidence="1">
    <location>
        <begin position="8"/>
        <end position="110"/>
    </location>
</feature>
<dbReference type="PANTHER" id="PTHR47165:SF4">
    <property type="entry name" value="OS03G0429900 PROTEIN"/>
    <property type="match status" value="1"/>
</dbReference>
<dbReference type="EMBL" id="JBANAX010000538">
    <property type="protein sequence ID" value="KAL1204400.1"/>
    <property type="molecule type" value="Genomic_DNA"/>
</dbReference>
<protein>
    <recommendedName>
        <fullName evidence="1">Replication protein A 70 kDa DNA-binding subunit B/D first OB fold domain-containing protein</fullName>
    </recommendedName>
</protein>
<name>A0ABD1AXH1_CARAN</name>
<organism evidence="2 3">
    <name type="scientific">Cardamine amara subsp. amara</name>
    <dbReference type="NCBI Taxonomy" id="228776"/>
    <lineage>
        <taxon>Eukaryota</taxon>
        <taxon>Viridiplantae</taxon>
        <taxon>Streptophyta</taxon>
        <taxon>Embryophyta</taxon>
        <taxon>Tracheophyta</taxon>
        <taxon>Spermatophyta</taxon>
        <taxon>Magnoliopsida</taxon>
        <taxon>eudicotyledons</taxon>
        <taxon>Gunneridae</taxon>
        <taxon>Pentapetalae</taxon>
        <taxon>rosids</taxon>
        <taxon>malvids</taxon>
        <taxon>Brassicales</taxon>
        <taxon>Brassicaceae</taxon>
        <taxon>Cardamineae</taxon>
        <taxon>Cardamine</taxon>
    </lineage>
</organism>
<evidence type="ECO:0000259" key="1">
    <source>
        <dbReference type="Pfam" id="PF02721"/>
    </source>
</evidence>
<proteinExistence type="predicted"/>
<gene>
    <name evidence="2" type="ORF">V5N11_034654</name>
</gene>
<reference evidence="2 3" key="1">
    <citation type="submission" date="2024-04" db="EMBL/GenBank/DDBJ databases">
        <title>Genome assembly C_amara_ONT_v2.</title>
        <authorList>
            <person name="Yant L."/>
            <person name="Moore C."/>
            <person name="Slenker M."/>
        </authorList>
    </citation>
    <scope>NUCLEOTIDE SEQUENCE [LARGE SCALE GENOMIC DNA]</scope>
    <source>
        <tissue evidence="2">Leaf</tissue>
    </source>
</reference>
<keyword evidence="3" id="KW-1185">Reference proteome</keyword>
<evidence type="ECO:0000313" key="2">
    <source>
        <dbReference type="EMBL" id="KAL1204400.1"/>
    </source>
</evidence>
<dbReference type="InterPro" id="IPR003871">
    <property type="entry name" value="RFA1B/D_OB_1st"/>
</dbReference>
<evidence type="ECO:0000313" key="3">
    <source>
        <dbReference type="Proteomes" id="UP001558713"/>
    </source>
</evidence>
<accession>A0ABD1AXH1</accession>
<sequence length="149" mass="17474">MATDRHPYSMLGDLQKDLTNQAIIVRLIRKWEACNRRRGSKLMSLDLLLMDETGFVIKAPINHRLARYYNNIFQEVSIYYISNFALDENNGRLKLTDHKLSIQFTHLTIASEVLDDAPRIGKPTFRFHSHEQLLMLANTNQIYIRMIRP</sequence>
<dbReference type="SUPFAM" id="SSF50249">
    <property type="entry name" value="Nucleic acid-binding proteins"/>
    <property type="match status" value="1"/>
</dbReference>
<dbReference type="Pfam" id="PF02721">
    <property type="entry name" value="DUF223"/>
    <property type="match status" value="1"/>
</dbReference>
<dbReference type="Gene3D" id="2.40.50.140">
    <property type="entry name" value="Nucleic acid-binding proteins"/>
    <property type="match status" value="1"/>
</dbReference>
<dbReference type="Proteomes" id="UP001558713">
    <property type="component" value="Unassembled WGS sequence"/>
</dbReference>